<dbReference type="Proteomes" id="UP000011715">
    <property type="component" value="Unassembled WGS sequence"/>
</dbReference>
<organism evidence="10 11">
    <name type="scientific">Magnaporthiopsis poae (strain ATCC 64411 / 73-15)</name>
    <name type="common">Kentucky bluegrass fungus</name>
    <name type="synonym">Magnaporthe poae</name>
    <dbReference type="NCBI Taxonomy" id="644358"/>
    <lineage>
        <taxon>Eukaryota</taxon>
        <taxon>Fungi</taxon>
        <taxon>Dikarya</taxon>
        <taxon>Ascomycota</taxon>
        <taxon>Pezizomycotina</taxon>
        <taxon>Sordariomycetes</taxon>
        <taxon>Sordariomycetidae</taxon>
        <taxon>Magnaporthales</taxon>
        <taxon>Magnaporthaceae</taxon>
        <taxon>Magnaporthiopsis</taxon>
    </lineage>
</organism>
<comment type="subcellular location">
    <subcellularLocation>
        <location evidence="1">Membrane</location>
        <topology evidence="1">Multi-pass membrane protein</topology>
    </subcellularLocation>
</comment>
<dbReference type="GO" id="GO:0046872">
    <property type="term" value="F:metal ion binding"/>
    <property type="evidence" value="ECO:0007669"/>
    <property type="project" value="UniProtKB-KW"/>
</dbReference>
<protein>
    <recommendedName>
        <fullName evidence="12">Adiponectin receptor protein 1</fullName>
    </recommendedName>
</protein>
<dbReference type="OrthoDB" id="529367at2759"/>
<keyword evidence="5 8" id="KW-0472">Membrane</keyword>
<feature type="region of interest" description="Disordered" evidence="7">
    <location>
        <begin position="1"/>
        <end position="27"/>
    </location>
</feature>
<dbReference type="STRING" id="644358.A0A0C4E9X7"/>
<feature type="transmembrane region" description="Helical" evidence="8">
    <location>
        <begin position="175"/>
        <end position="194"/>
    </location>
</feature>
<evidence type="ECO:0000313" key="9">
    <source>
        <dbReference type="EMBL" id="KLU90902.1"/>
    </source>
</evidence>
<feature type="transmembrane region" description="Helical" evidence="8">
    <location>
        <begin position="277"/>
        <end position="299"/>
    </location>
</feature>
<dbReference type="PANTHER" id="PTHR20855">
    <property type="entry name" value="ADIPOR/PROGESTIN RECEPTOR-RELATED"/>
    <property type="match status" value="1"/>
</dbReference>
<evidence type="ECO:0000313" key="11">
    <source>
        <dbReference type="Proteomes" id="UP000011715"/>
    </source>
</evidence>
<name>A0A0C4E9X7_MAGP6</name>
<evidence type="ECO:0000256" key="1">
    <source>
        <dbReference type="ARBA" id="ARBA00004141"/>
    </source>
</evidence>
<dbReference type="GO" id="GO:0016020">
    <property type="term" value="C:membrane"/>
    <property type="evidence" value="ECO:0007669"/>
    <property type="project" value="UniProtKB-SubCell"/>
</dbReference>
<evidence type="ECO:0000256" key="8">
    <source>
        <dbReference type="SAM" id="Phobius"/>
    </source>
</evidence>
<dbReference type="PANTHER" id="PTHR20855:SF52">
    <property type="entry name" value="ADIPONECTIN RECEPTOR PROTEIN"/>
    <property type="match status" value="1"/>
</dbReference>
<feature type="binding site" evidence="6">
    <location>
        <position position="129"/>
    </location>
    <ligand>
        <name>Zn(2+)</name>
        <dbReference type="ChEBI" id="CHEBI:29105"/>
    </ligand>
</feature>
<feature type="transmembrane region" description="Helical" evidence="8">
    <location>
        <begin position="206"/>
        <end position="227"/>
    </location>
</feature>
<dbReference type="EnsemblFungi" id="MAPG_09427T0">
    <property type="protein sequence ID" value="MAPG_09427T0"/>
    <property type="gene ID" value="MAPG_09427"/>
</dbReference>
<dbReference type="EMBL" id="ADBL01002405">
    <property type="status" value="NOT_ANNOTATED_CDS"/>
    <property type="molecule type" value="Genomic_DNA"/>
</dbReference>
<reference evidence="10" key="4">
    <citation type="journal article" date="2015" name="G3 (Bethesda)">
        <title>Genome sequences of three phytopathogenic species of the Magnaporthaceae family of fungi.</title>
        <authorList>
            <person name="Okagaki L.H."/>
            <person name="Nunes C.C."/>
            <person name="Sailsbery J."/>
            <person name="Clay B."/>
            <person name="Brown D."/>
            <person name="John T."/>
            <person name="Oh Y."/>
            <person name="Young N."/>
            <person name="Fitzgerald M."/>
            <person name="Haas B.J."/>
            <person name="Zeng Q."/>
            <person name="Young S."/>
            <person name="Adiconis X."/>
            <person name="Fan L."/>
            <person name="Levin J.Z."/>
            <person name="Mitchell T.K."/>
            <person name="Okubara P.A."/>
            <person name="Farman M.L."/>
            <person name="Kohn L.M."/>
            <person name="Birren B."/>
            <person name="Ma L.-J."/>
            <person name="Dean R.A."/>
        </authorList>
    </citation>
    <scope>NUCLEOTIDE SEQUENCE</scope>
    <source>
        <strain evidence="10">ATCC 64411 / 73-15</strain>
    </source>
</reference>
<evidence type="ECO:0000256" key="3">
    <source>
        <dbReference type="ARBA" id="ARBA00022692"/>
    </source>
</evidence>
<dbReference type="AlphaFoldDB" id="A0A0C4E9X7"/>
<dbReference type="EMBL" id="GL876976">
    <property type="protein sequence ID" value="KLU90902.1"/>
    <property type="molecule type" value="Genomic_DNA"/>
</dbReference>
<proteinExistence type="inferred from homology"/>
<feature type="transmembrane region" description="Helical" evidence="8">
    <location>
        <begin position="239"/>
        <end position="256"/>
    </location>
</feature>
<keyword evidence="6" id="KW-0479">Metal-binding</keyword>
<reference evidence="10" key="5">
    <citation type="submission" date="2015-06" db="UniProtKB">
        <authorList>
            <consortium name="EnsemblFungi"/>
        </authorList>
    </citation>
    <scope>IDENTIFICATION</scope>
    <source>
        <strain evidence="10">ATCC 64411</strain>
    </source>
</reference>
<dbReference type="GO" id="GO:0038023">
    <property type="term" value="F:signaling receptor activity"/>
    <property type="evidence" value="ECO:0007669"/>
    <property type="project" value="TreeGrafter"/>
</dbReference>
<keyword evidence="6" id="KW-0862">Zinc</keyword>
<evidence type="ECO:0000313" key="10">
    <source>
        <dbReference type="EnsemblFungi" id="MAPG_09427T0"/>
    </source>
</evidence>
<dbReference type="InterPro" id="IPR004254">
    <property type="entry name" value="AdipoR/HlyIII-related"/>
</dbReference>
<feature type="transmembrane region" description="Helical" evidence="8">
    <location>
        <begin position="78"/>
        <end position="99"/>
    </location>
</feature>
<evidence type="ECO:0000256" key="6">
    <source>
        <dbReference type="PIRSR" id="PIRSR604254-1"/>
    </source>
</evidence>
<feature type="binding site" evidence="6">
    <location>
        <position position="275"/>
    </location>
    <ligand>
        <name>Zn(2+)</name>
        <dbReference type="ChEBI" id="CHEBI:29105"/>
    </ligand>
</feature>
<evidence type="ECO:0008006" key="12">
    <source>
        <dbReference type="Google" id="ProtNLM"/>
    </source>
</evidence>
<feature type="binding site" evidence="6">
    <location>
        <position position="279"/>
    </location>
    <ligand>
        <name>Zn(2+)</name>
        <dbReference type="ChEBI" id="CHEBI:29105"/>
    </ligand>
</feature>
<keyword evidence="4 8" id="KW-1133">Transmembrane helix</keyword>
<keyword evidence="3 8" id="KW-0812">Transmembrane</keyword>
<gene>
    <name evidence="9" type="ORF">MAPG_09427</name>
</gene>
<reference evidence="11" key="1">
    <citation type="submission" date="2010-05" db="EMBL/GenBank/DDBJ databases">
        <title>The genome sequence of Magnaporthe poae strain ATCC 64411.</title>
        <authorList>
            <person name="Ma L.-J."/>
            <person name="Dead R."/>
            <person name="Young S."/>
            <person name="Zeng Q."/>
            <person name="Koehrsen M."/>
            <person name="Alvarado L."/>
            <person name="Berlin A."/>
            <person name="Chapman S.B."/>
            <person name="Chen Z."/>
            <person name="Freedman E."/>
            <person name="Gellesch M."/>
            <person name="Goldberg J."/>
            <person name="Griggs A."/>
            <person name="Gujja S."/>
            <person name="Heilman E.R."/>
            <person name="Heiman D."/>
            <person name="Hepburn T."/>
            <person name="Howarth C."/>
            <person name="Jen D."/>
            <person name="Larson L."/>
            <person name="Mehta T."/>
            <person name="Neiman D."/>
            <person name="Pearson M."/>
            <person name="Roberts A."/>
            <person name="Saif S."/>
            <person name="Shea T."/>
            <person name="Shenoy N."/>
            <person name="Sisk P."/>
            <person name="Stolte C."/>
            <person name="Sykes S."/>
            <person name="Walk T."/>
            <person name="White J."/>
            <person name="Yandava C."/>
            <person name="Haas B."/>
            <person name="Nusbaum C."/>
            <person name="Birren B."/>
        </authorList>
    </citation>
    <scope>NUCLEOTIDE SEQUENCE [LARGE SCALE GENOMIC DNA]</scope>
    <source>
        <strain evidence="11">ATCC 64411 / 73-15</strain>
    </source>
</reference>
<feature type="transmembrane region" description="Helical" evidence="8">
    <location>
        <begin position="141"/>
        <end position="163"/>
    </location>
</feature>
<sequence>MADQVTARKQRRTTSSWPPSKKSKPDTHLLTNSQVPAWYSQPLIRTGYRPVTNSWAACLRTLVDAGLHNETVNIYSHLIPAAICAVLLLVGGGGLVQLLPPSSTPADRLVLAAYLCTSLLCFTASAAYHTFMCHSERGAALWVRVDYAAILLQILGSVASGLYFSFYCEPALQRLYWSMISFLVLVAGAVVVSPRLQHRKWRAARTWTFIATGMSAFAPIVHGATIFPYRQLDRQTGLSYYYVEGLLVLLGAWHFGSRFPECWKPGRFDIFGASHQIFHVLVAASAAVHLCGLLSALRWNHENARCSLLELGS</sequence>
<keyword evidence="11" id="KW-1185">Reference proteome</keyword>
<evidence type="ECO:0000256" key="4">
    <source>
        <dbReference type="ARBA" id="ARBA00022989"/>
    </source>
</evidence>
<feature type="transmembrane region" description="Helical" evidence="8">
    <location>
        <begin position="111"/>
        <end position="129"/>
    </location>
</feature>
<dbReference type="OMA" id="EVPSWYA"/>
<comment type="similarity">
    <text evidence="2">Belongs to the ADIPOR family.</text>
</comment>
<accession>A0A0C4E9X7</accession>
<reference evidence="9" key="2">
    <citation type="submission" date="2010-05" db="EMBL/GenBank/DDBJ databases">
        <title>The Genome Sequence of Magnaporthe poae strain ATCC 64411.</title>
        <authorList>
            <consortium name="The Broad Institute Genome Sequencing Platform"/>
            <consortium name="Broad Institute Genome Sequencing Center for Infectious Disease"/>
            <person name="Ma L.-J."/>
            <person name="Dead R."/>
            <person name="Young S."/>
            <person name="Zeng Q."/>
            <person name="Koehrsen M."/>
            <person name="Alvarado L."/>
            <person name="Berlin A."/>
            <person name="Chapman S.B."/>
            <person name="Chen Z."/>
            <person name="Freedman E."/>
            <person name="Gellesch M."/>
            <person name="Goldberg J."/>
            <person name="Griggs A."/>
            <person name="Gujja S."/>
            <person name="Heilman E.R."/>
            <person name="Heiman D."/>
            <person name="Hepburn T."/>
            <person name="Howarth C."/>
            <person name="Jen D."/>
            <person name="Larson L."/>
            <person name="Mehta T."/>
            <person name="Neiman D."/>
            <person name="Pearson M."/>
            <person name="Roberts A."/>
            <person name="Saif S."/>
            <person name="Shea T."/>
            <person name="Shenoy N."/>
            <person name="Sisk P."/>
            <person name="Stolte C."/>
            <person name="Sykes S."/>
            <person name="Walk T."/>
            <person name="White J."/>
            <person name="Yandava C."/>
            <person name="Haas B."/>
            <person name="Nusbaum C."/>
            <person name="Birren B."/>
        </authorList>
    </citation>
    <scope>NUCLEOTIDE SEQUENCE</scope>
    <source>
        <strain evidence="9">ATCC 64411</strain>
    </source>
</reference>
<dbReference type="VEuPathDB" id="FungiDB:MAPG_09427"/>
<dbReference type="Pfam" id="PF03006">
    <property type="entry name" value="HlyIII"/>
    <property type="match status" value="1"/>
</dbReference>
<evidence type="ECO:0000256" key="5">
    <source>
        <dbReference type="ARBA" id="ARBA00023136"/>
    </source>
</evidence>
<evidence type="ECO:0000256" key="2">
    <source>
        <dbReference type="ARBA" id="ARBA00007018"/>
    </source>
</evidence>
<dbReference type="eggNOG" id="KOG0748">
    <property type="taxonomic scope" value="Eukaryota"/>
</dbReference>
<evidence type="ECO:0000256" key="7">
    <source>
        <dbReference type="SAM" id="MobiDB-lite"/>
    </source>
</evidence>
<dbReference type="GO" id="GO:0006882">
    <property type="term" value="P:intracellular zinc ion homeostasis"/>
    <property type="evidence" value="ECO:0007669"/>
    <property type="project" value="TreeGrafter"/>
</dbReference>
<reference evidence="9" key="3">
    <citation type="submission" date="2011-03" db="EMBL/GenBank/DDBJ databases">
        <title>Annotation of Magnaporthe poae ATCC 64411.</title>
        <authorList>
            <person name="Ma L.-J."/>
            <person name="Dead R."/>
            <person name="Young S.K."/>
            <person name="Zeng Q."/>
            <person name="Gargeya S."/>
            <person name="Fitzgerald M."/>
            <person name="Haas B."/>
            <person name="Abouelleil A."/>
            <person name="Alvarado L."/>
            <person name="Arachchi H.M."/>
            <person name="Berlin A."/>
            <person name="Brown A."/>
            <person name="Chapman S.B."/>
            <person name="Chen Z."/>
            <person name="Dunbar C."/>
            <person name="Freedman E."/>
            <person name="Gearin G."/>
            <person name="Gellesch M."/>
            <person name="Goldberg J."/>
            <person name="Griggs A."/>
            <person name="Gujja S."/>
            <person name="Heiman D."/>
            <person name="Howarth C."/>
            <person name="Larson L."/>
            <person name="Lui A."/>
            <person name="MacDonald P.J.P."/>
            <person name="Mehta T."/>
            <person name="Montmayeur A."/>
            <person name="Murphy C."/>
            <person name="Neiman D."/>
            <person name="Pearson M."/>
            <person name="Priest M."/>
            <person name="Roberts A."/>
            <person name="Saif S."/>
            <person name="Shea T."/>
            <person name="Shenoy N."/>
            <person name="Sisk P."/>
            <person name="Stolte C."/>
            <person name="Sykes S."/>
            <person name="Yandava C."/>
            <person name="Wortman J."/>
            <person name="Nusbaum C."/>
            <person name="Birren B."/>
        </authorList>
    </citation>
    <scope>NUCLEOTIDE SEQUENCE</scope>
    <source>
        <strain evidence="9">ATCC 64411</strain>
    </source>
</reference>